<dbReference type="Gene3D" id="3.40.190.10">
    <property type="entry name" value="Periplasmic binding protein-like II"/>
    <property type="match status" value="2"/>
</dbReference>
<dbReference type="PANTHER" id="PTHR30632">
    <property type="entry name" value="MOLYBDATE-BINDING PERIPLASMIC PROTEIN"/>
    <property type="match status" value="1"/>
</dbReference>
<dbReference type="GO" id="GO:0015689">
    <property type="term" value="P:molybdate ion transport"/>
    <property type="evidence" value="ECO:0007669"/>
    <property type="project" value="InterPro"/>
</dbReference>
<dbReference type="GO" id="GO:0046872">
    <property type="term" value="F:metal ion binding"/>
    <property type="evidence" value="ECO:0007669"/>
    <property type="project" value="UniProtKB-KW"/>
</dbReference>
<dbReference type="Pfam" id="PF13531">
    <property type="entry name" value="SBP_bac_11"/>
    <property type="match status" value="1"/>
</dbReference>
<evidence type="ECO:0000256" key="4">
    <source>
        <dbReference type="PIRSR" id="PIRSR004846-1"/>
    </source>
</evidence>
<keyword evidence="2 4" id="KW-0479">Metal-binding</keyword>
<feature type="binding site" evidence="4">
    <location>
        <position position="192"/>
    </location>
    <ligand>
        <name>molybdate</name>
        <dbReference type="ChEBI" id="CHEBI:36264"/>
    </ligand>
</feature>
<evidence type="ECO:0000256" key="5">
    <source>
        <dbReference type="SAM" id="SignalP"/>
    </source>
</evidence>
<keyword evidence="3 5" id="KW-0732">Signal</keyword>
<proteinExistence type="inferred from homology"/>
<feature type="binding site" evidence="4">
    <location>
        <position position="174"/>
    </location>
    <ligand>
        <name>molybdate</name>
        <dbReference type="ChEBI" id="CHEBI:36264"/>
    </ligand>
</feature>
<name>A0A345XPL6_9ACTN</name>
<evidence type="ECO:0000313" key="7">
    <source>
        <dbReference type="Proteomes" id="UP000254425"/>
    </source>
</evidence>
<evidence type="ECO:0000313" key="6">
    <source>
        <dbReference type="EMBL" id="AXK33582.1"/>
    </source>
</evidence>
<feature type="signal peptide" evidence="5">
    <location>
        <begin position="1"/>
        <end position="23"/>
    </location>
</feature>
<dbReference type="PIRSF" id="PIRSF004846">
    <property type="entry name" value="ModA"/>
    <property type="match status" value="1"/>
</dbReference>
<dbReference type="AlphaFoldDB" id="A0A345XPL6"/>
<evidence type="ECO:0000256" key="2">
    <source>
        <dbReference type="ARBA" id="ARBA00022723"/>
    </source>
</evidence>
<dbReference type="KEGG" id="sarm:DVA86_13905"/>
<feature type="chain" id="PRO_5038707815" evidence="5">
    <location>
        <begin position="24"/>
        <end position="256"/>
    </location>
</feature>
<gene>
    <name evidence="6" type="primary">modA</name>
    <name evidence="6" type="ORF">DVA86_13905</name>
</gene>
<dbReference type="RefSeq" id="WP_208878512.1">
    <property type="nucleotide sequence ID" value="NZ_CP031320.1"/>
</dbReference>
<comment type="similarity">
    <text evidence="1">Belongs to the bacterial solute-binding protein ModA family.</text>
</comment>
<sequence length="256" mass="26036">MPRTRARRAAGALAALLVLPLAACGGTGDSDGGGSGGRLTVMAASSLTDAFRTLGAAYEKEHPGTELKFSFAGSQQLAAQVEQGAPADVLVTADERTMDAVEADTGTPEVIARNRLVIVTGEGNPEHVTSLKDLAGGKLKVVLAAPAVPVGNYSAKALSAAHLTVRPVSEEPNVRAVLSKVALGEADAGLVYATDAASAPGKVDAVAVPDAQNQIASYLAATLDESGAPEAARSFVAWLKSAEARKILRNAGFQQP</sequence>
<dbReference type="EMBL" id="CP031320">
    <property type="protein sequence ID" value="AXK33582.1"/>
    <property type="molecule type" value="Genomic_DNA"/>
</dbReference>
<keyword evidence="4" id="KW-0500">Molybdenum</keyword>
<dbReference type="PANTHER" id="PTHR30632:SF0">
    <property type="entry name" value="SULFATE-BINDING PROTEIN"/>
    <property type="match status" value="1"/>
</dbReference>
<dbReference type="InterPro" id="IPR005950">
    <property type="entry name" value="ModA"/>
</dbReference>
<protein>
    <submittedName>
        <fullName evidence="6">Molybdate ABC transporter substrate-binding protein</fullName>
    </submittedName>
</protein>
<organism evidence="6 7">
    <name type="scientific">Streptomyces armeniacus</name>
    <dbReference type="NCBI Taxonomy" id="83291"/>
    <lineage>
        <taxon>Bacteria</taxon>
        <taxon>Bacillati</taxon>
        <taxon>Actinomycetota</taxon>
        <taxon>Actinomycetes</taxon>
        <taxon>Kitasatosporales</taxon>
        <taxon>Streptomycetaceae</taxon>
        <taxon>Streptomyces</taxon>
    </lineage>
</organism>
<reference evidence="6 7" key="1">
    <citation type="submission" date="2018-07" db="EMBL/GenBank/DDBJ databases">
        <title>Draft genome of the type strain Streptomyces armeniacus ATCC 15676.</title>
        <authorList>
            <person name="Labana P."/>
            <person name="Gosse J.T."/>
            <person name="Boddy C.N."/>
        </authorList>
    </citation>
    <scope>NUCLEOTIDE SEQUENCE [LARGE SCALE GENOMIC DNA]</scope>
    <source>
        <strain evidence="6 7">ATCC 15676</strain>
    </source>
</reference>
<feature type="binding site" evidence="4">
    <location>
        <position position="74"/>
    </location>
    <ligand>
        <name>molybdate</name>
        <dbReference type="ChEBI" id="CHEBI:36264"/>
    </ligand>
</feature>
<evidence type="ECO:0000256" key="3">
    <source>
        <dbReference type="ARBA" id="ARBA00022729"/>
    </source>
</evidence>
<feature type="binding site" evidence="4">
    <location>
        <position position="46"/>
    </location>
    <ligand>
        <name>molybdate</name>
        <dbReference type="ChEBI" id="CHEBI:36264"/>
    </ligand>
</feature>
<evidence type="ECO:0000256" key="1">
    <source>
        <dbReference type="ARBA" id="ARBA00009175"/>
    </source>
</evidence>
<accession>A0A345XPL6</accession>
<dbReference type="InterPro" id="IPR050682">
    <property type="entry name" value="ModA/WtpA"/>
</dbReference>
<dbReference type="CDD" id="cd13538">
    <property type="entry name" value="PBP2_ModA_like_1"/>
    <property type="match status" value="1"/>
</dbReference>
<keyword evidence="7" id="KW-1185">Reference proteome</keyword>
<dbReference type="Proteomes" id="UP000254425">
    <property type="component" value="Chromosome"/>
</dbReference>
<dbReference type="NCBIfam" id="TIGR01256">
    <property type="entry name" value="modA"/>
    <property type="match status" value="1"/>
</dbReference>
<dbReference type="GO" id="GO:0030973">
    <property type="term" value="F:molybdate ion binding"/>
    <property type="evidence" value="ECO:0007669"/>
    <property type="project" value="TreeGrafter"/>
</dbReference>
<dbReference type="SUPFAM" id="SSF53850">
    <property type="entry name" value="Periplasmic binding protein-like II"/>
    <property type="match status" value="1"/>
</dbReference>